<evidence type="ECO:0000313" key="1">
    <source>
        <dbReference type="EMBL" id="AVI05055.1"/>
    </source>
</evidence>
<keyword evidence="2" id="KW-1185">Reference proteome</keyword>
<dbReference type="KEGG" id="vg:54989814"/>
<sequence>MIYYRALAEANEVNNMTEHEYNERMDYLEWLYNNRMK</sequence>
<dbReference type="RefSeq" id="YP_009799329.1">
    <property type="nucleotide sequence ID" value="NC_047941.1"/>
</dbReference>
<proteinExistence type="predicted"/>
<evidence type="ECO:0000313" key="2">
    <source>
        <dbReference type="Proteomes" id="UP000241381"/>
    </source>
</evidence>
<organism evidence="1 2">
    <name type="scientific">Salmonella phage vB_SpuP_Spp16</name>
    <dbReference type="NCBI Taxonomy" id="2081603"/>
    <lineage>
        <taxon>Viruses</taxon>
        <taxon>Duplodnaviria</taxon>
        <taxon>Heunggongvirae</taxon>
        <taxon>Uroviricota</taxon>
        <taxon>Caudoviricetes</taxon>
        <taxon>Autographivirales</taxon>
        <taxon>Autonotataviridae</taxon>
        <taxon>Melnykvirinae</taxon>
        <taxon>Panjvirus</taxon>
        <taxon>Panjvirus Spp16</taxon>
    </lineage>
</organism>
<reference evidence="1" key="1">
    <citation type="submission" date="2018-01" db="EMBL/GenBank/DDBJ databases">
        <title>Complete genome sequence analysis of a novel Salmonella phage Spp16.</title>
        <authorList>
            <person name="Zhao F."/>
            <person name="Sun H."/>
            <person name="Ren H."/>
            <person name="Tong Y."/>
        </authorList>
    </citation>
    <scope>NUCLEOTIDE SEQUENCE [LARGE SCALE GENOMIC DNA]</scope>
</reference>
<accession>A0A2P1A4I2</accession>
<dbReference type="GeneID" id="54989814"/>
<protein>
    <submittedName>
        <fullName evidence="1">Uncharacterized protein</fullName>
    </submittedName>
</protein>
<name>A0A2P1A4I2_9CAUD</name>
<dbReference type="Proteomes" id="UP000241381">
    <property type="component" value="Segment"/>
</dbReference>
<dbReference type="EMBL" id="MG878892">
    <property type="protein sequence ID" value="AVI05055.1"/>
    <property type="molecule type" value="Genomic_DNA"/>
</dbReference>